<dbReference type="EMBL" id="CACVBM020000943">
    <property type="protein sequence ID" value="CAA7024871.1"/>
    <property type="molecule type" value="Genomic_DNA"/>
</dbReference>
<keyword evidence="3" id="KW-1185">Reference proteome</keyword>
<evidence type="ECO:0000313" key="2">
    <source>
        <dbReference type="EMBL" id="CAA7024871.1"/>
    </source>
</evidence>
<reference evidence="2" key="1">
    <citation type="submission" date="2020-01" db="EMBL/GenBank/DDBJ databases">
        <authorList>
            <person name="Mishra B."/>
        </authorList>
    </citation>
    <scope>NUCLEOTIDE SEQUENCE [LARGE SCALE GENOMIC DNA]</scope>
</reference>
<gene>
    <name evidence="2" type="ORF">MERR_LOCUS12106</name>
</gene>
<organism evidence="2 3">
    <name type="scientific">Microthlaspi erraticum</name>
    <dbReference type="NCBI Taxonomy" id="1685480"/>
    <lineage>
        <taxon>Eukaryota</taxon>
        <taxon>Viridiplantae</taxon>
        <taxon>Streptophyta</taxon>
        <taxon>Embryophyta</taxon>
        <taxon>Tracheophyta</taxon>
        <taxon>Spermatophyta</taxon>
        <taxon>Magnoliopsida</taxon>
        <taxon>eudicotyledons</taxon>
        <taxon>Gunneridae</taxon>
        <taxon>Pentapetalae</taxon>
        <taxon>rosids</taxon>
        <taxon>malvids</taxon>
        <taxon>Brassicales</taxon>
        <taxon>Brassicaceae</taxon>
        <taxon>Coluteocarpeae</taxon>
        <taxon>Microthlaspi</taxon>
    </lineage>
</organism>
<feature type="compositionally biased region" description="Polar residues" evidence="1">
    <location>
        <begin position="29"/>
        <end position="39"/>
    </location>
</feature>
<sequence length="89" mass="9873">MTSLNSSSKRDEAPLRAHVFQTLVPPMSSPMSPHLTITTKHPEKGNAKSESLPKNRLFHTRSVSTRPSVQRAQLAPQLNDPRGHPPTRT</sequence>
<feature type="region of interest" description="Disordered" evidence="1">
    <location>
        <begin position="23"/>
        <end position="89"/>
    </location>
</feature>
<accession>A0A6D2IFV6</accession>
<proteinExistence type="predicted"/>
<feature type="compositionally biased region" description="Basic and acidic residues" evidence="1">
    <location>
        <begin position="40"/>
        <end position="53"/>
    </location>
</feature>
<feature type="compositionally biased region" description="Polar residues" evidence="1">
    <location>
        <begin position="61"/>
        <end position="71"/>
    </location>
</feature>
<comment type="caution">
    <text evidence="2">The sequence shown here is derived from an EMBL/GenBank/DDBJ whole genome shotgun (WGS) entry which is preliminary data.</text>
</comment>
<protein>
    <submittedName>
        <fullName evidence="2">Uncharacterized protein</fullName>
    </submittedName>
</protein>
<name>A0A6D2IFV6_9BRAS</name>
<dbReference type="AlphaFoldDB" id="A0A6D2IFV6"/>
<evidence type="ECO:0000256" key="1">
    <source>
        <dbReference type="SAM" id="MobiDB-lite"/>
    </source>
</evidence>
<dbReference type="Proteomes" id="UP000467841">
    <property type="component" value="Unassembled WGS sequence"/>
</dbReference>
<evidence type="ECO:0000313" key="3">
    <source>
        <dbReference type="Proteomes" id="UP000467841"/>
    </source>
</evidence>